<dbReference type="Gene3D" id="3.90.470.20">
    <property type="entry name" value="4'-phosphopantetheinyl transferase domain"/>
    <property type="match status" value="1"/>
</dbReference>
<dbReference type="GO" id="GO:0000287">
    <property type="term" value="F:magnesium ion binding"/>
    <property type="evidence" value="ECO:0007669"/>
    <property type="project" value="InterPro"/>
</dbReference>
<dbReference type="EMBL" id="LXQD01000258">
    <property type="protein sequence ID" value="RCJ30595.1"/>
    <property type="molecule type" value="Genomic_DNA"/>
</dbReference>
<feature type="compositionally biased region" description="Basic and acidic residues" evidence="1">
    <location>
        <begin position="10"/>
        <end position="19"/>
    </location>
</feature>
<evidence type="ECO:0008006" key="4">
    <source>
        <dbReference type="Google" id="ProtNLM"/>
    </source>
</evidence>
<reference evidence="2" key="1">
    <citation type="submission" date="2016-04" db="EMBL/GenBank/DDBJ databases">
        <authorList>
            <person name="Tabuchi Yagui T.R."/>
        </authorList>
    </citation>
    <scope>NUCLEOTIDE SEQUENCE [LARGE SCALE GENOMIC DNA]</scope>
    <source>
        <strain evidence="2">NIES-26</strain>
    </source>
</reference>
<dbReference type="GO" id="GO:0008897">
    <property type="term" value="F:holo-[acyl-carrier-protein] synthase activity"/>
    <property type="evidence" value="ECO:0007669"/>
    <property type="project" value="InterPro"/>
</dbReference>
<feature type="compositionally biased region" description="Polar residues" evidence="1">
    <location>
        <begin position="20"/>
        <end position="30"/>
    </location>
</feature>
<dbReference type="Proteomes" id="UP000252107">
    <property type="component" value="Unassembled WGS sequence"/>
</dbReference>
<accession>A0A367R2F8</accession>
<evidence type="ECO:0000256" key="1">
    <source>
        <dbReference type="SAM" id="MobiDB-lite"/>
    </source>
</evidence>
<protein>
    <recommendedName>
        <fullName evidence="4">4'-phosphopantetheinyl transferase domain-containing protein</fullName>
    </recommendedName>
</protein>
<dbReference type="AlphaFoldDB" id="A0A367R2F8"/>
<proteinExistence type="predicted"/>
<evidence type="ECO:0000313" key="2">
    <source>
        <dbReference type="EMBL" id="RCJ30595.1"/>
    </source>
</evidence>
<evidence type="ECO:0000313" key="3">
    <source>
        <dbReference type="Proteomes" id="UP000252107"/>
    </source>
</evidence>
<feature type="region of interest" description="Disordered" evidence="1">
    <location>
        <begin position="1"/>
        <end position="30"/>
    </location>
</feature>
<dbReference type="InterPro" id="IPR037143">
    <property type="entry name" value="4-PPantetheinyl_Trfase_dom_sf"/>
</dbReference>
<name>A0A367R2F8_9NOSO</name>
<comment type="caution">
    <text evidence="2">The sequence shown here is derived from an EMBL/GenBank/DDBJ whole genome shotgun (WGS) entry which is preliminary data.</text>
</comment>
<keyword evidence="3" id="KW-1185">Reference proteome</keyword>
<organism evidence="2 3">
    <name type="scientific">Nostoc minutum NIES-26</name>
    <dbReference type="NCBI Taxonomy" id="1844469"/>
    <lineage>
        <taxon>Bacteria</taxon>
        <taxon>Bacillati</taxon>
        <taxon>Cyanobacteriota</taxon>
        <taxon>Cyanophyceae</taxon>
        <taxon>Nostocales</taxon>
        <taxon>Nostocaceae</taxon>
        <taxon>Nostoc</taxon>
    </lineage>
</organism>
<sequence length="184" mass="20423">MTTIVQSVRSQKEANKSTKTEPSSTPLFSSESTQKVQIKWLDSGKPILEGLESQQVEVSLSHDDRFCLCVVGRGPQGCDIVAVNHRSQADWMSLFSSDRQFLLNQLIATGYESLDIAGTRLWAAIEALRKAFDTKDISLSIDSQQEDTILFQGQAAGKELYVMTFPVSFTKDSQRMVAAIVNKK</sequence>
<gene>
    <name evidence="2" type="ORF">A6770_21140</name>
</gene>